<evidence type="ECO:0000256" key="1">
    <source>
        <dbReference type="SAM" id="MobiDB-lite"/>
    </source>
</evidence>
<feature type="region of interest" description="Disordered" evidence="1">
    <location>
        <begin position="111"/>
        <end position="143"/>
    </location>
</feature>
<feature type="region of interest" description="Disordered" evidence="1">
    <location>
        <begin position="186"/>
        <end position="235"/>
    </location>
</feature>
<feature type="compositionally biased region" description="Basic and acidic residues" evidence="1">
    <location>
        <begin position="56"/>
        <end position="79"/>
    </location>
</feature>
<dbReference type="EMBL" id="SGPM01000002">
    <property type="protein sequence ID" value="THH33954.1"/>
    <property type="molecule type" value="Genomic_DNA"/>
</dbReference>
<dbReference type="Proteomes" id="UP000308730">
    <property type="component" value="Unassembled WGS sequence"/>
</dbReference>
<proteinExistence type="predicted"/>
<evidence type="ECO:0000313" key="2">
    <source>
        <dbReference type="EMBL" id="THH33954.1"/>
    </source>
</evidence>
<organism evidence="2 3">
    <name type="scientific">Antrodiella citrinella</name>
    <dbReference type="NCBI Taxonomy" id="2447956"/>
    <lineage>
        <taxon>Eukaryota</taxon>
        <taxon>Fungi</taxon>
        <taxon>Dikarya</taxon>
        <taxon>Basidiomycota</taxon>
        <taxon>Agaricomycotina</taxon>
        <taxon>Agaricomycetes</taxon>
        <taxon>Polyporales</taxon>
        <taxon>Steccherinaceae</taxon>
        <taxon>Antrodiella</taxon>
    </lineage>
</organism>
<feature type="region of interest" description="Disordered" evidence="1">
    <location>
        <begin position="56"/>
        <end position="88"/>
    </location>
</feature>
<evidence type="ECO:0000313" key="3">
    <source>
        <dbReference type="Proteomes" id="UP000308730"/>
    </source>
</evidence>
<dbReference type="AlphaFoldDB" id="A0A4S4N4J8"/>
<gene>
    <name evidence="2" type="ORF">EUX98_g222</name>
</gene>
<reference evidence="2 3" key="1">
    <citation type="submission" date="2019-02" db="EMBL/GenBank/DDBJ databases">
        <title>Genome sequencing of the rare red list fungi Antrodiella citrinella (Flaviporus citrinellus).</title>
        <authorList>
            <person name="Buettner E."/>
            <person name="Kellner H."/>
        </authorList>
    </citation>
    <scope>NUCLEOTIDE SEQUENCE [LARGE SCALE GENOMIC DNA]</scope>
    <source>
        <strain evidence="2 3">DSM 108506</strain>
    </source>
</reference>
<sequence length="235" mass="25202">MNFNAHNNIVLVAPRPVRLAAPSPYTHFTNSILQRPQARSAVRLVSAPADALDRLKLADDGADQDSKPDSAPPSDRDAASPRASPRSGLTSEALEEFLSILRPSTALLFPPNSPVLRSGNSNATGPYFPYRRPGSTRLSPSVSADGLLSDHSDYIDKENDTVAYPLKLWGGDHLASPVARSLARNPFHRHPSYDNAASSRFHSASTTPSPVPVTLSPSVVPLPSPTPDEDLVYVP</sequence>
<dbReference type="OrthoDB" id="3242721at2759"/>
<name>A0A4S4N4J8_9APHY</name>
<feature type="compositionally biased region" description="Low complexity" evidence="1">
    <location>
        <begin position="205"/>
        <end position="219"/>
    </location>
</feature>
<accession>A0A4S4N4J8</accession>
<feature type="compositionally biased region" description="Polar residues" evidence="1">
    <location>
        <begin position="195"/>
        <end position="204"/>
    </location>
</feature>
<comment type="caution">
    <text evidence="2">The sequence shown here is derived from an EMBL/GenBank/DDBJ whole genome shotgun (WGS) entry which is preliminary data.</text>
</comment>
<keyword evidence="3" id="KW-1185">Reference proteome</keyword>
<protein>
    <submittedName>
        <fullName evidence="2">Uncharacterized protein</fullName>
    </submittedName>
</protein>